<evidence type="ECO:0000256" key="1">
    <source>
        <dbReference type="ARBA" id="ARBA00022801"/>
    </source>
</evidence>
<feature type="chain" id="PRO_5045483836" evidence="2">
    <location>
        <begin position="24"/>
        <end position="176"/>
    </location>
</feature>
<keyword evidence="2" id="KW-0732">Signal</keyword>
<dbReference type="Gene3D" id="2.40.70.10">
    <property type="entry name" value="Acid Proteases"/>
    <property type="match status" value="1"/>
</dbReference>
<dbReference type="PROSITE" id="PS00141">
    <property type="entry name" value="ASP_PROTEASE"/>
    <property type="match status" value="1"/>
</dbReference>
<dbReference type="InterPro" id="IPR011969">
    <property type="entry name" value="Clan_AA_Asp_peptidase_C"/>
</dbReference>
<dbReference type="EC" id="3.4.23.-" evidence="4"/>
<dbReference type="Pfam" id="PF13975">
    <property type="entry name" value="gag-asp_proteas"/>
    <property type="match status" value="1"/>
</dbReference>
<dbReference type="Proteomes" id="UP001162880">
    <property type="component" value="Unassembled WGS sequence"/>
</dbReference>
<keyword evidence="1 4" id="KW-0378">Hydrolase</keyword>
<dbReference type="InterPro" id="IPR021109">
    <property type="entry name" value="Peptidase_aspartic_dom_sf"/>
</dbReference>
<evidence type="ECO:0000256" key="2">
    <source>
        <dbReference type="SAM" id="SignalP"/>
    </source>
</evidence>
<dbReference type="InterPro" id="IPR001969">
    <property type="entry name" value="Aspartic_peptidase_AS"/>
</dbReference>
<organism evidence="4 5">
    <name type="scientific">Novosphingobium album</name>
    <name type="common">ex Hu et al. 2023</name>
    <dbReference type="NCBI Taxonomy" id="2930093"/>
    <lineage>
        <taxon>Bacteria</taxon>
        <taxon>Pseudomonadati</taxon>
        <taxon>Pseudomonadota</taxon>
        <taxon>Alphaproteobacteria</taxon>
        <taxon>Sphingomonadales</taxon>
        <taxon>Sphingomonadaceae</taxon>
        <taxon>Novosphingobium</taxon>
    </lineage>
</organism>
<accession>A0ABT0B595</accession>
<dbReference type="InterPro" id="IPR034122">
    <property type="entry name" value="Retropepsin-like_bacterial"/>
</dbReference>
<dbReference type="RefSeq" id="WP_243995419.1">
    <property type="nucleotide sequence ID" value="NZ_JALHLE010000027.1"/>
</dbReference>
<protein>
    <submittedName>
        <fullName evidence="4">TIGR02281 family clan AA aspartic protease</fullName>
        <ecNumber evidence="4">3.4.23.-</ecNumber>
    </submittedName>
</protein>
<name>A0ABT0B595_9SPHN</name>
<dbReference type="GO" id="GO:0006508">
    <property type="term" value="P:proteolysis"/>
    <property type="evidence" value="ECO:0007669"/>
    <property type="project" value="UniProtKB-KW"/>
</dbReference>
<keyword evidence="4" id="KW-0645">Protease</keyword>
<proteinExistence type="predicted"/>
<dbReference type="NCBIfam" id="TIGR02281">
    <property type="entry name" value="clan_AA_DTGA"/>
    <property type="match status" value="1"/>
</dbReference>
<feature type="domain" description="Peptidase A2" evidence="3">
    <location>
        <begin position="80"/>
        <end position="159"/>
    </location>
</feature>
<dbReference type="GO" id="GO:0008233">
    <property type="term" value="F:peptidase activity"/>
    <property type="evidence" value="ECO:0007669"/>
    <property type="project" value="UniProtKB-KW"/>
</dbReference>
<dbReference type="PROSITE" id="PS50175">
    <property type="entry name" value="ASP_PROT_RETROV"/>
    <property type="match status" value="1"/>
</dbReference>
<evidence type="ECO:0000313" key="5">
    <source>
        <dbReference type="Proteomes" id="UP001162880"/>
    </source>
</evidence>
<evidence type="ECO:0000259" key="3">
    <source>
        <dbReference type="PROSITE" id="PS50175"/>
    </source>
</evidence>
<dbReference type="InterPro" id="IPR001995">
    <property type="entry name" value="Peptidase_A2_cat"/>
</dbReference>
<dbReference type="SUPFAM" id="SSF50630">
    <property type="entry name" value="Acid proteases"/>
    <property type="match status" value="1"/>
</dbReference>
<dbReference type="CDD" id="cd05483">
    <property type="entry name" value="retropepsin_like_bacteria"/>
    <property type="match status" value="1"/>
</dbReference>
<reference evidence="4" key="1">
    <citation type="submission" date="2022-03" db="EMBL/GenBank/DDBJ databases">
        <title>Identification of a novel bacterium isolated from mangrove sediments.</title>
        <authorList>
            <person name="Pan X."/>
        </authorList>
    </citation>
    <scope>NUCLEOTIDE SEQUENCE</scope>
    <source>
        <strain evidence="4">B2580</strain>
    </source>
</reference>
<feature type="signal peptide" evidence="2">
    <location>
        <begin position="1"/>
        <end position="23"/>
    </location>
</feature>
<keyword evidence="5" id="KW-1185">Reference proteome</keyword>
<gene>
    <name evidence="4" type="ORF">MTR64_15935</name>
</gene>
<comment type="caution">
    <text evidence="4">The sequence shown here is derived from an EMBL/GenBank/DDBJ whole genome shotgun (WGS) entry which is preliminary data.</text>
</comment>
<evidence type="ECO:0000313" key="4">
    <source>
        <dbReference type="EMBL" id="MCJ2180060.1"/>
    </source>
</evidence>
<sequence length="176" mass="18403">MSFELRFWTFAAAMAVTSASTVAVSSAVQEAEPTPMEPVAHAAMLAPARPEIPTAPGGSKIMRSVDGMFYLRGASNGRSVRFLVDTGASVTVLTKQDALTLGVDINQGTPASNLATVGGQARAFQTRLKKVTVAGRTISSLRIAVVDGGINVSLLGQNALSQLGRVTFEKNVMTLH</sequence>
<dbReference type="EMBL" id="JALHLE010000027">
    <property type="protein sequence ID" value="MCJ2180060.1"/>
    <property type="molecule type" value="Genomic_DNA"/>
</dbReference>